<proteinExistence type="predicted"/>
<dbReference type="PaxDb" id="3880-AES86996"/>
<accession>G7JR83</accession>
<dbReference type="EMBL" id="CM001220">
    <property type="protein sequence ID" value="AES86996.1"/>
    <property type="molecule type" value="Genomic_DNA"/>
</dbReference>
<organism evidence="1 3">
    <name type="scientific">Medicago truncatula</name>
    <name type="common">Barrel medic</name>
    <name type="synonym">Medicago tribuloides</name>
    <dbReference type="NCBI Taxonomy" id="3880"/>
    <lineage>
        <taxon>Eukaryota</taxon>
        <taxon>Viridiplantae</taxon>
        <taxon>Streptophyta</taxon>
        <taxon>Embryophyta</taxon>
        <taxon>Tracheophyta</taxon>
        <taxon>Spermatophyta</taxon>
        <taxon>Magnoliopsida</taxon>
        <taxon>eudicotyledons</taxon>
        <taxon>Gunneridae</taxon>
        <taxon>Pentapetalae</taxon>
        <taxon>rosids</taxon>
        <taxon>fabids</taxon>
        <taxon>Fabales</taxon>
        <taxon>Fabaceae</taxon>
        <taxon>Papilionoideae</taxon>
        <taxon>50 kb inversion clade</taxon>
        <taxon>NPAAA clade</taxon>
        <taxon>Hologalegina</taxon>
        <taxon>IRL clade</taxon>
        <taxon>Trifolieae</taxon>
        <taxon>Medicago</taxon>
    </lineage>
</organism>
<gene>
    <name evidence="1" type="ordered locus">MTR_4g018900</name>
</gene>
<reference evidence="1 3" key="2">
    <citation type="journal article" date="2014" name="BMC Genomics">
        <title>An improved genome release (version Mt4.0) for the model legume Medicago truncatula.</title>
        <authorList>
            <person name="Tang H."/>
            <person name="Krishnakumar V."/>
            <person name="Bidwell S."/>
            <person name="Rosen B."/>
            <person name="Chan A."/>
            <person name="Zhou S."/>
            <person name="Gentzbittel L."/>
            <person name="Childs K.L."/>
            <person name="Yandell M."/>
            <person name="Gundlach H."/>
            <person name="Mayer K.F."/>
            <person name="Schwartz D.C."/>
            <person name="Town C.D."/>
        </authorList>
    </citation>
    <scope>GENOME REANNOTATION</scope>
    <source>
        <strain evidence="2 3">cv. Jemalong A17</strain>
    </source>
</reference>
<keyword evidence="3" id="KW-1185">Reference proteome</keyword>
<name>G7JR83_MEDTR</name>
<evidence type="ECO:0000313" key="3">
    <source>
        <dbReference type="Proteomes" id="UP000002051"/>
    </source>
</evidence>
<dbReference type="Proteomes" id="UP000002051">
    <property type="component" value="Chromosome 4"/>
</dbReference>
<protein>
    <submittedName>
        <fullName evidence="1 2">Uncharacterized protein</fullName>
    </submittedName>
</protein>
<sequence length="119" mass="13730">MGRHGGRSYGGFKEGVVWRWSNWFDDNLRRVVGDGGEGGEAWKWIQMLFAWEEEILGECCALFHDVLLQVDGCIFFGNIWHFVRLSVGISSTNPFFLTNQSIQFGHMEDRTNQFGLCYI</sequence>
<reference evidence="1 3" key="1">
    <citation type="journal article" date="2011" name="Nature">
        <title>The Medicago genome provides insight into the evolution of rhizobial symbioses.</title>
        <authorList>
            <person name="Young N.D."/>
            <person name="Debelle F."/>
            <person name="Oldroyd G.E."/>
            <person name="Geurts R."/>
            <person name="Cannon S.B."/>
            <person name="Udvardi M.K."/>
            <person name="Benedito V.A."/>
            <person name="Mayer K.F."/>
            <person name="Gouzy J."/>
            <person name="Schoof H."/>
            <person name="Van de Peer Y."/>
            <person name="Proost S."/>
            <person name="Cook D.R."/>
            <person name="Meyers B.C."/>
            <person name="Spannagl M."/>
            <person name="Cheung F."/>
            <person name="De Mita S."/>
            <person name="Krishnakumar V."/>
            <person name="Gundlach H."/>
            <person name="Zhou S."/>
            <person name="Mudge J."/>
            <person name="Bharti A.K."/>
            <person name="Murray J.D."/>
            <person name="Naoumkina M.A."/>
            <person name="Rosen B."/>
            <person name="Silverstein K.A."/>
            <person name="Tang H."/>
            <person name="Rombauts S."/>
            <person name="Zhao P.X."/>
            <person name="Zhou P."/>
            <person name="Barbe V."/>
            <person name="Bardou P."/>
            <person name="Bechner M."/>
            <person name="Bellec A."/>
            <person name="Berger A."/>
            <person name="Berges H."/>
            <person name="Bidwell S."/>
            <person name="Bisseling T."/>
            <person name="Choisne N."/>
            <person name="Couloux A."/>
            <person name="Denny R."/>
            <person name="Deshpande S."/>
            <person name="Dai X."/>
            <person name="Doyle J.J."/>
            <person name="Dudez A.M."/>
            <person name="Farmer A.D."/>
            <person name="Fouteau S."/>
            <person name="Franken C."/>
            <person name="Gibelin C."/>
            <person name="Gish J."/>
            <person name="Goldstein S."/>
            <person name="Gonzalez A.J."/>
            <person name="Green P.J."/>
            <person name="Hallab A."/>
            <person name="Hartog M."/>
            <person name="Hua A."/>
            <person name="Humphray S.J."/>
            <person name="Jeong D.H."/>
            <person name="Jing Y."/>
            <person name="Jocker A."/>
            <person name="Kenton S.M."/>
            <person name="Kim D.J."/>
            <person name="Klee K."/>
            <person name="Lai H."/>
            <person name="Lang C."/>
            <person name="Lin S."/>
            <person name="Macmil S.L."/>
            <person name="Magdelenat G."/>
            <person name="Matthews L."/>
            <person name="McCorrison J."/>
            <person name="Monaghan E.L."/>
            <person name="Mun J.H."/>
            <person name="Najar F.Z."/>
            <person name="Nicholson C."/>
            <person name="Noirot C."/>
            <person name="O'Bleness M."/>
            <person name="Paule C.R."/>
            <person name="Poulain J."/>
            <person name="Prion F."/>
            <person name="Qin B."/>
            <person name="Qu C."/>
            <person name="Retzel E.F."/>
            <person name="Riddle C."/>
            <person name="Sallet E."/>
            <person name="Samain S."/>
            <person name="Samson N."/>
            <person name="Sanders I."/>
            <person name="Saurat O."/>
            <person name="Scarpelli C."/>
            <person name="Schiex T."/>
            <person name="Segurens B."/>
            <person name="Severin A.J."/>
            <person name="Sherrier D.J."/>
            <person name="Shi R."/>
            <person name="Sims S."/>
            <person name="Singer S.R."/>
            <person name="Sinharoy S."/>
            <person name="Sterck L."/>
            <person name="Viollet A."/>
            <person name="Wang B.B."/>
            <person name="Wang K."/>
            <person name="Wang M."/>
            <person name="Wang X."/>
            <person name="Warfsmann J."/>
            <person name="Weissenbach J."/>
            <person name="White D.D."/>
            <person name="White J.D."/>
            <person name="Wiley G.B."/>
            <person name="Wincker P."/>
            <person name="Xing Y."/>
            <person name="Yang L."/>
            <person name="Yao Z."/>
            <person name="Ying F."/>
            <person name="Zhai J."/>
            <person name="Zhou L."/>
            <person name="Zuber A."/>
            <person name="Denarie J."/>
            <person name="Dixon R.A."/>
            <person name="May G.D."/>
            <person name="Schwartz D.C."/>
            <person name="Rogers J."/>
            <person name="Quetier F."/>
            <person name="Town C.D."/>
            <person name="Roe B.A."/>
        </authorList>
    </citation>
    <scope>NUCLEOTIDE SEQUENCE [LARGE SCALE GENOMIC DNA]</scope>
    <source>
        <strain evidence="1">A17</strain>
        <strain evidence="2 3">cv. Jemalong A17</strain>
    </source>
</reference>
<dbReference type="AlphaFoldDB" id="G7JR83"/>
<reference evidence="2" key="3">
    <citation type="submission" date="2015-04" db="UniProtKB">
        <authorList>
            <consortium name="EnsemblPlants"/>
        </authorList>
    </citation>
    <scope>IDENTIFICATION</scope>
    <source>
        <strain evidence="2">cv. Jemalong A17</strain>
    </source>
</reference>
<evidence type="ECO:0000313" key="2">
    <source>
        <dbReference type="EnsemblPlants" id="AES86996"/>
    </source>
</evidence>
<evidence type="ECO:0000313" key="1">
    <source>
        <dbReference type="EMBL" id="AES86996.1"/>
    </source>
</evidence>
<dbReference type="EnsemblPlants" id="AES86996">
    <property type="protein sequence ID" value="AES86996"/>
    <property type="gene ID" value="MTR_4g018900"/>
</dbReference>
<dbReference type="HOGENOM" id="CLU_2064969_0_0_1"/>